<dbReference type="InterPro" id="IPR032466">
    <property type="entry name" value="Metal_Hydrolase"/>
</dbReference>
<evidence type="ECO:0000256" key="2">
    <source>
        <dbReference type="ARBA" id="ARBA00022596"/>
    </source>
</evidence>
<dbReference type="Pfam" id="PF00449">
    <property type="entry name" value="Urease_alpha"/>
    <property type="match status" value="1"/>
</dbReference>
<comment type="pathway">
    <text evidence="1 6">Nitrogen metabolism; urea degradation; CO(2) and NH(3) from urea (urease route): step 1/1.</text>
</comment>
<proteinExistence type="inferred from homology"/>
<dbReference type="PROSITE" id="PS51368">
    <property type="entry name" value="UREASE_3"/>
    <property type="match status" value="1"/>
</dbReference>
<dbReference type="NCBIfam" id="NF009834">
    <property type="entry name" value="PRK13309.1"/>
    <property type="match status" value="1"/>
</dbReference>
<gene>
    <name evidence="6" type="primary">ureC</name>
    <name evidence="11" type="ORF">GCM10023322_43640</name>
</gene>
<comment type="subunit">
    <text evidence="6">Heterotrimer of UreA (gamma), UreB (beta) and UreC (alpha) subunits. Three heterotrimers associate to form the active enzyme.</text>
</comment>
<feature type="modified residue" description="N6-carboxylysine" evidence="6">
    <location>
        <position position="222"/>
    </location>
</feature>
<dbReference type="InterPro" id="IPR017951">
    <property type="entry name" value="Urease_asu_c"/>
</dbReference>
<feature type="domain" description="Urease" evidence="10">
    <location>
        <begin position="134"/>
        <end position="572"/>
    </location>
</feature>
<evidence type="ECO:0000313" key="12">
    <source>
        <dbReference type="Proteomes" id="UP001501570"/>
    </source>
</evidence>
<dbReference type="HAMAP" id="MF_01953">
    <property type="entry name" value="Urease_alpha"/>
    <property type="match status" value="1"/>
</dbReference>
<feature type="binding site" evidence="6">
    <location>
        <position position="277"/>
    </location>
    <ligand>
        <name>Ni(2+)</name>
        <dbReference type="ChEBI" id="CHEBI:49786"/>
        <label>2</label>
    </ligand>
</feature>
<evidence type="ECO:0000256" key="5">
    <source>
        <dbReference type="ARBA" id="ARBA00047778"/>
    </source>
</evidence>
<dbReference type="Pfam" id="PF01979">
    <property type="entry name" value="Amidohydro_1"/>
    <property type="match status" value="1"/>
</dbReference>
<feature type="binding site" description="via carbamate group" evidence="6">
    <location>
        <position position="222"/>
    </location>
    <ligand>
        <name>Ni(2+)</name>
        <dbReference type="ChEBI" id="CHEBI:49786"/>
        <label>1</label>
    </ligand>
</feature>
<evidence type="ECO:0000256" key="1">
    <source>
        <dbReference type="ARBA" id="ARBA00004897"/>
    </source>
</evidence>
<comment type="PTM">
    <text evidence="6">Carboxylation allows a single lysine to coordinate two nickel ions.</text>
</comment>
<reference evidence="12" key="1">
    <citation type="journal article" date="2019" name="Int. J. Syst. Evol. Microbiol.">
        <title>The Global Catalogue of Microorganisms (GCM) 10K type strain sequencing project: providing services to taxonomists for standard genome sequencing and annotation.</title>
        <authorList>
            <consortium name="The Broad Institute Genomics Platform"/>
            <consortium name="The Broad Institute Genome Sequencing Center for Infectious Disease"/>
            <person name="Wu L."/>
            <person name="Ma J."/>
        </authorList>
    </citation>
    <scope>NUCLEOTIDE SEQUENCE [LARGE SCALE GENOMIC DNA]</scope>
    <source>
        <strain evidence="12">JCM 18304</strain>
    </source>
</reference>
<evidence type="ECO:0000259" key="10">
    <source>
        <dbReference type="PROSITE" id="PS51368"/>
    </source>
</evidence>
<dbReference type="NCBIfam" id="TIGR01792">
    <property type="entry name" value="urease_alph"/>
    <property type="match status" value="1"/>
</dbReference>
<dbReference type="InterPro" id="IPR011059">
    <property type="entry name" value="Metal-dep_hydrolase_composite"/>
</dbReference>
<sequence>MSQISRQEYAGLYGPTTGDRIRLADTDLYLEIEKDLRCLGDEAVYGGGKTLRDGMGASAELTNANGALDLVITNVTVLDAGLGVVKADVGVKDGLIAGIGKAGNPDTMDGVSPELVIGPGTDAISGEHLILTAGGIDAHVHLVSPQQAYAALSNGTTTMWGGGTGPSDSTNGVNATPGPWNLHAMMRAFEGIPVNIGLLAKGNSSGLGPLEEQVLAGAAGYKLHEDWGATPQAIRSVLSVAERFDVQVAIHTDTLNESGYVEDTIAAFEGRTIHTYHTEGSGGGHAPDIIKVAGQMNCLPSSTTPTNPYGINTQAELFDMTMVAHNFNPKVPADVAFVESRIRAETIAAEDVLHDLGVISMMSSDSQAMGRVGENWLRTIQLAATMKTTRGKLPEDSPDNDNFRVLRYVAKVTINPAITHGISHVLGSVAPGKLADLVLWEPAFFGAKPKLVVKSGMIVWSLMGDPNSSLPTPQPVFYRPMFGAYGSALAENCVTFMSRAGYEAGVADRLGLRRRVLPVRGTRGLTKRDMVRNDALPRIDVDPETFAVKLDGVHATVPPATRLPLAQLYFFS</sequence>
<feature type="binding site" evidence="6">
    <location>
        <position position="139"/>
    </location>
    <ligand>
        <name>Ni(2+)</name>
        <dbReference type="ChEBI" id="CHEBI:49786"/>
        <label>1</label>
    </ligand>
</feature>
<dbReference type="EMBL" id="BAABJQ010000013">
    <property type="protein sequence ID" value="GAA5189886.1"/>
    <property type="molecule type" value="Genomic_DNA"/>
</dbReference>
<dbReference type="PANTHER" id="PTHR43440:SF1">
    <property type="entry name" value="UREASE"/>
    <property type="match status" value="1"/>
</dbReference>
<keyword evidence="4 6" id="KW-0378">Hydrolase</keyword>
<evidence type="ECO:0000256" key="6">
    <source>
        <dbReference type="HAMAP-Rule" id="MF_01953"/>
    </source>
</evidence>
<dbReference type="Proteomes" id="UP001501570">
    <property type="component" value="Unassembled WGS sequence"/>
</dbReference>
<evidence type="ECO:0000313" key="11">
    <source>
        <dbReference type="EMBL" id="GAA5189886.1"/>
    </source>
</evidence>
<dbReference type="InterPro" id="IPR050112">
    <property type="entry name" value="Urease_alpha_subunit"/>
</dbReference>
<keyword evidence="3 6" id="KW-0479">Metal-binding</keyword>
<dbReference type="InterPro" id="IPR006680">
    <property type="entry name" value="Amidohydro-rel"/>
</dbReference>
<feature type="active site" description="Proton donor" evidence="6 8">
    <location>
        <position position="325"/>
    </location>
</feature>
<protein>
    <recommendedName>
        <fullName evidence="6 7">Urease subunit alpha</fullName>
        <ecNumber evidence="6 7">3.5.1.5</ecNumber>
    </recommendedName>
    <alternativeName>
        <fullName evidence="6">Urea amidohydrolase subunit alpha</fullName>
    </alternativeName>
</protein>
<comment type="catalytic activity">
    <reaction evidence="5 6">
        <text>urea + 2 H2O + H(+) = hydrogencarbonate + 2 NH4(+)</text>
        <dbReference type="Rhea" id="RHEA:20557"/>
        <dbReference type="ChEBI" id="CHEBI:15377"/>
        <dbReference type="ChEBI" id="CHEBI:15378"/>
        <dbReference type="ChEBI" id="CHEBI:16199"/>
        <dbReference type="ChEBI" id="CHEBI:17544"/>
        <dbReference type="ChEBI" id="CHEBI:28938"/>
        <dbReference type="EC" id="3.5.1.5"/>
    </reaction>
</comment>
<dbReference type="InterPro" id="IPR005848">
    <property type="entry name" value="Urease_asu"/>
</dbReference>
<dbReference type="PRINTS" id="PR01752">
    <property type="entry name" value="UREASE"/>
</dbReference>
<dbReference type="SUPFAM" id="SSF51556">
    <property type="entry name" value="Metallo-dependent hydrolases"/>
    <property type="match status" value="1"/>
</dbReference>
<feature type="binding site" evidence="6">
    <location>
        <position position="251"/>
    </location>
    <ligand>
        <name>Ni(2+)</name>
        <dbReference type="ChEBI" id="CHEBI:49786"/>
        <label>2</label>
    </ligand>
</feature>
<comment type="cofactor">
    <cofactor evidence="6">
        <name>Ni cation</name>
        <dbReference type="ChEBI" id="CHEBI:25516"/>
    </cofactor>
    <text evidence="6">Binds 2 nickel ions per subunit.</text>
</comment>
<feature type="binding site" evidence="6 8">
    <location>
        <position position="224"/>
    </location>
    <ligand>
        <name>substrate</name>
    </ligand>
</feature>
<keyword evidence="6 8" id="KW-0963">Cytoplasm</keyword>
<dbReference type="Gene3D" id="3.20.20.140">
    <property type="entry name" value="Metal-dependent hydrolases"/>
    <property type="match status" value="1"/>
</dbReference>
<dbReference type="InterPro" id="IPR029754">
    <property type="entry name" value="Urease_Ni-bd"/>
</dbReference>
<feature type="binding site" evidence="6">
    <location>
        <position position="365"/>
    </location>
    <ligand>
        <name>Ni(2+)</name>
        <dbReference type="ChEBI" id="CHEBI:49786"/>
        <label>1</label>
    </ligand>
</feature>
<evidence type="ECO:0000256" key="9">
    <source>
        <dbReference type="RuleBase" id="RU004158"/>
    </source>
</evidence>
<comment type="subcellular location">
    <subcellularLocation>
        <location evidence="6 8">Cytoplasm</location>
    </subcellularLocation>
</comment>
<evidence type="ECO:0000256" key="4">
    <source>
        <dbReference type="ARBA" id="ARBA00022801"/>
    </source>
</evidence>
<comment type="similarity">
    <text evidence="6 9">Belongs to the metallo-dependent hydrolases superfamily. Urease alpha subunit family.</text>
</comment>
<evidence type="ECO:0000256" key="3">
    <source>
        <dbReference type="ARBA" id="ARBA00022723"/>
    </source>
</evidence>
<dbReference type="EC" id="3.5.1.5" evidence="6 7"/>
<comment type="caution">
    <text evidence="11">The sequence shown here is derived from an EMBL/GenBank/DDBJ whole genome shotgun (WGS) entry which is preliminary data.</text>
</comment>
<dbReference type="NCBIfam" id="NF009686">
    <property type="entry name" value="PRK13207.1"/>
    <property type="match status" value="1"/>
</dbReference>
<dbReference type="CDD" id="cd00375">
    <property type="entry name" value="Urease_alpha"/>
    <property type="match status" value="1"/>
</dbReference>
<dbReference type="SUPFAM" id="SSF51338">
    <property type="entry name" value="Composite domain of metallo-dependent hydrolases"/>
    <property type="match status" value="2"/>
</dbReference>
<feature type="binding site" description="via carbamate group" evidence="6">
    <location>
        <position position="222"/>
    </location>
    <ligand>
        <name>Ni(2+)</name>
        <dbReference type="ChEBI" id="CHEBI:49786"/>
        <label>2</label>
    </ligand>
</feature>
<dbReference type="PANTHER" id="PTHR43440">
    <property type="entry name" value="UREASE"/>
    <property type="match status" value="1"/>
</dbReference>
<organism evidence="11 12">
    <name type="scientific">Rugosimonospora acidiphila</name>
    <dbReference type="NCBI Taxonomy" id="556531"/>
    <lineage>
        <taxon>Bacteria</taxon>
        <taxon>Bacillati</taxon>
        <taxon>Actinomycetota</taxon>
        <taxon>Actinomycetes</taxon>
        <taxon>Micromonosporales</taxon>
        <taxon>Micromonosporaceae</taxon>
        <taxon>Rugosimonospora</taxon>
    </lineage>
</organism>
<dbReference type="InterPro" id="IPR011612">
    <property type="entry name" value="Urease_alpha_N_dom"/>
</dbReference>
<dbReference type="PROSITE" id="PS01120">
    <property type="entry name" value="UREASE_1"/>
    <property type="match status" value="1"/>
</dbReference>
<dbReference type="Gene3D" id="2.30.40.10">
    <property type="entry name" value="Urease, subunit C, domain 1"/>
    <property type="match status" value="1"/>
</dbReference>
<name>A0ABP9S0G6_9ACTN</name>
<evidence type="ECO:0000256" key="8">
    <source>
        <dbReference type="PROSITE-ProRule" id="PRU00700"/>
    </source>
</evidence>
<dbReference type="RefSeq" id="WP_345632296.1">
    <property type="nucleotide sequence ID" value="NZ_BAABJQ010000013.1"/>
</dbReference>
<keyword evidence="2 6" id="KW-0533">Nickel</keyword>
<evidence type="ECO:0000256" key="7">
    <source>
        <dbReference type="NCBIfam" id="TIGR01792"/>
    </source>
</evidence>
<feature type="binding site" evidence="6">
    <location>
        <position position="141"/>
    </location>
    <ligand>
        <name>Ni(2+)</name>
        <dbReference type="ChEBI" id="CHEBI:49786"/>
        <label>1</label>
    </ligand>
</feature>
<keyword evidence="12" id="KW-1185">Reference proteome</keyword>
<accession>A0ABP9S0G6</accession>